<keyword evidence="3" id="KW-1185">Reference proteome</keyword>
<evidence type="ECO:0000313" key="3">
    <source>
        <dbReference type="Proteomes" id="UP001291623"/>
    </source>
</evidence>
<protein>
    <submittedName>
        <fullName evidence="2">Uncharacterized protein</fullName>
    </submittedName>
</protein>
<dbReference type="AlphaFoldDB" id="A0AAE1R0C1"/>
<dbReference type="EMBL" id="JAVYJV010000021">
    <property type="protein sequence ID" value="KAK4342771.1"/>
    <property type="molecule type" value="Genomic_DNA"/>
</dbReference>
<evidence type="ECO:0000256" key="1">
    <source>
        <dbReference type="SAM" id="MobiDB-lite"/>
    </source>
</evidence>
<proteinExistence type="predicted"/>
<evidence type="ECO:0000313" key="2">
    <source>
        <dbReference type="EMBL" id="KAK4342771.1"/>
    </source>
</evidence>
<dbReference type="Proteomes" id="UP001291623">
    <property type="component" value="Unassembled WGS sequence"/>
</dbReference>
<name>A0AAE1R0C1_9SOLA</name>
<sequence length="116" mass="13073">MRPKRDIKKSDENNWKAPSKSSQTKDKKIVGKHLAKAQIEDESRVYDKEGISGDAEKFYCKLFTTYVSESETTIWDDICVGIIEDMNDTLIGKVTIKEVKKAVLLMCPTKASGLTI</sequence>
<accession>A0AAE1R0C1</accession>
<comment type="caution">
    <text evidence="2">The sequence shown here is derived from an EMBL/GenBank/DDBJ whole genome shotgun (WGS) entry which is preliminary data.</text>
</comment>
<organism evidence="2 3">
    <name type="scientific">Anisodus tanguticus</name>
    <dbReference type="NCBI Taxonomy" id="243964"/>
    <lineage>
        <taxon>Eukaryota</taxon>
        <taxon>Viridiplantae</taxon>
        <taxon>Streptophyta</taxon>
        <taxon>Embryophyta</taxon>
        <taxon>Tracheophyta</taxon>
        <taxon>Spermatophyta</taxon>
        <taxon>Magnoliopsida</taxon>
        <taxon>eudicotyledons</taxon>
        <taxon>Gunneridae</taxon>
        <taxon>Pentapetalae</taxon>
        <taxon>asterids</taxon>
        <taxon>lamiids</taxon>
        <taxon>Solanales</taxon>
        <taxon>Solanaceae</taxon>
        <taxon>Solanoideae</taxon>
        <taxon>Hyoscyameae</taxon>
        <taxon>Anisodus</taxon>
    </lineage>
</organism>
<feature type="region of interest" description="Disordered" evidence="1">
    <location>
        <begin position="1"/>
        <end position="30"/>
    </location>
</feature>
<reference evidence="2" key="1">
    <citation type="submission" date="2023-12" db="EMBL/GenBank/DDBJ databases">
        <title>Genome assembly of Anisodus tanguticus.</title>
        <authorList>
            <person name="Wang Y.-J."/>
        </authorList>
    </citation>
    <scope>NUCLEOTIDE SEQUENCE</scope>
    <source>
        <strain evidence="2">KB-2021</strain>
        <tissue evidence="2">Leaf</tissue>
    </source>
</reference>
<gene>
    <name evidence="2" type="ORF">RND71_038587</name>
</gene>